<evidence type="ECO:0000313" key="3">
    <source>
        <dbReference type="Proteomes" id="UP000886520"/>
    </source>
</evidence>
<proteinExistence type="predicted"/>
<feature type="region of interest" description="Disordered" evidence="1">
    <location>
        <begin position="32"/>
        <end position="100"/>
    </location>
</feature>
<keyword evidence="3" id="KW-1185">Reference proteome</keyword>
<feature type="compositionally biased region" description="Basic and acidic residues" evidence="1">
    <location>
        <begin position="75"/>
        <end position="87"/>
    </location>
</feature>
<feature type="compositionally biased region" description="Polar residues" evidence="1">
    <location>
        <begin position="88"/>
        <end position="100"/>
    </location>
</feature>
<evidence type="ECO:0000313" key="2">
    <source>
        <dbReference type="EMBL" id="KAI5078960.1"/>
    </source>
</evidence>
<dbReference type="Proteomes" id="UP000886520">
    <property type="component" value="Chromosome 6"/>
</dbReference>
<comment type="caution">
    <text evidence="2">The sequence shown here is derived from an EMBL/GenBank/DDBJ whole genome shotgun (WGS) entry which is preliminary data.</text>
</comment>
<dbReference type="AlphaFoldDB" id="A0A9D4V390"/>
<gene>
    <name evidence="2" type="ORF">GOP47_0006631</name>
</gene>
<feature type="compositionally biased region" description="Basic and acidic residues" evidence="1">
    <location>
        <begin position="43"/>
        <end position="52"/>
    </location>
</feature>
<accession>A0A9D4V390</accession>
<name>A0A9D4V390_ADICA</name>
<sequence>MATCFPYRMKPDLGNLMEEGMQRLKKKQLQDLLTRSGLPKSRNVRDLQDRVLRLKKKSDKADVPKEGEEEIPGVDPKKEPNAEKEHGSVSSLRSHLTSTSASIKRKKWRVTDPAKIAPISSTKICLLPTSHKFEGNVLDEKEIAQARWRWFNKFQEAEHAYCKAETERQAFPVHFAFLDGVWKFTKPSRKDVEIHNQRCAGLKRKWSYEELMVGSKKRKVDDEENLGCYINPDTEDVHEPFGTSRSDGDNQGLSLFPEEAAELLGDLQEDADVATDRGRRLPPSLISSSIQTELHQGITGMKRPDVEELQVKFKKGTEFYRKNYRDDRQASYADGPMLVGTYYLSSQWFSLPKVEYGNGKLKGYARCLMA</sequence>
<evidence type="ECO:0000256" key="1">
    <source>
        <dbReference type="SAM" id="MobiDB-lite"/>
    </source>
</evidence>
<protein>
    <recommendedName>
        <fullName evidence="4">SAP domain-containing protein</fullName>
    </recommendedName>
</protein>
<organism evidence="2 3">
    <name type="scientific">Adiantum capillus-veneris</name>
    <name type="common">Maidenhair fern</name>
    <dbReference type="NCBI Taxonomy" id="13818"/>
    <lineage>
        <taxon>Eukaryota</taxon>
        <taxon>Viridiplantae</taxon>
        <taxon>Streptophyta</taxon>
        <taxon>Embryophyta</taxon>
        <taxon>Tracheophyta</taxon>
        <taxon>Polypodiopsida</taxon>
        <taxon>Polypodiidae</taxon>
        <taxon>Polypodiales</taxon>
        <taxon>Pteridineae</taxon>
        <taxon>Pteridaceae</taxon>
        <taxon>Vittarioideae</taxon>
        <taxon>Adiantum</taxon>
    </lineage>
</organism>
<evidence type="ECO:0008006" key="4">
    <source>
        <dbReference type="Google" id="ProtNLM"/>
    </source>
</evidence>
<dbReference type="EMBL" id="JABFUD020000006">
    <property type="protein sequence ID" value="KAI5078960.1"/>
    <property type="molecule type" value="Genomic_DNA"/>
</dbReference>
<reference evidence="2" key="1">
    <citation type="submission" date="2021-01" db="EMBL/GenBank/DDBJ databases">
        <title>Adiantum capillus-veneris genome.</title>
        <authorList>
            <person name="Fang Y."/>
            <person name="Liao Q."/>
        </authorList>
    </citation>
    <scope>NUCLEOTIDE SEQUENCE</scope>
    <source>
        <strain evidence="2">H3</strain>
        <tissue evidence="2">Leaf</tissue>
    </source>
</reference>